<dbReference type="PROSITE" id="PS50189">
    <property type="entry name" value="NTR"/>
    <property type="match status" value="1"/>
</dbReference>
<dbReference type="GO" id="GO:0008191">
    <property type="term" value="F:metalloendopeptidase inhibitor activity"/>
    <property type="evidence" value="ECO:0007669"/>
    <property type="project" value="InterPro"/>
</dbReference>
<dbReference type="AlphaFoldDB" id="A0A8C2QUK5"/>
<evidence type="ECO:0000256" key="16">
    <source>
        <dbReference type="PIRSR" id="PIRSR601820-3"/>
    </source>
</evidence>
<evidence type="ECO:0000256" key="1">
    <source>
        <dbReference type="ARBA" id="ARBA00004498"/>
    </source>
</evidence>
<proteinExistence type="inferred from homology"/>
<evidence type="ECO:0000313" key="19">
    <source>
        <dbReference type="Ensembl" id="ENSCHIP00010009028.1"/>
    </source>
</evidence>
<evidence type="ECO:0000256" key="5">
    <source>
        <dbReference type="ARBA" id="ARBA00022530"/>
    </source>
</evidence>
<dbReference type="InterPro" id="IPR030490">
    <property type="entry name" value="TIMP_CS"/>
</dbReference>
<dbReference type="SMART" id="SM00206">
    <property type="entry name" value="NTR"/>
    <property type="match status" value="1"/>
</dbReference>
<keyword evidence="11 16" id="KW-1015">Disulfide bond</keyword>
<feature type="disulfide bond" evidence="16">
    <location>
        <begin position="143"/>
        <end position="250"/>
    </location>
</feature>
<keyword evidence="12" id="KW-0481">Metalloenzyme inhibitor</keyword>
<dbReference type="InterPro" id="IPR001820">
    <property type="entry name" value="TIMP"/>
</dbReference>
<dbReference type="GO" id="GO:0046872">
    <property type="term" value="F:metal ion binding"/>
    <property type="evidence" value="ECO:0007669"/>
    <property type="project" value="UniProtKB-KW"/>
</dbReference>
<evidence type="ECO:0000256" key="7">
    <source>
        <dbReference type="ARBA" id="ARBA00022690"/>
    </source>
</evidence>
<keyword evidence="8 15" id="KW-0479">Metal-binding</keyword>
<dbReference type="GO" id="GO:0031012">
    <property type="term" value="C:extracellular matrix"/>
    <property type="evidence" value="ECO:0007669"/>
    <property type="project" value="TreeGrafter"/>
</dbReference>
<dbReference type="FunFam" id="3.90.370.10:FF:000001">
    <property type="entry name" value="Metalloproteinase inhibitor 3"/>
    <property type="match status" value="1"/>
</dbReference>
<evidence type="ECO:0000256" key="15">
    <source>
        <dbReference type="PIRSR" id="PIRSR601820-1"/>
    </source>
</evidence>
<evidence type="ECO:0000256" key="11">
    <source>
        <dbReference type="ARBA" id="ARBA00023157"/>
    </source>
</evidence>
<keyword evidence="10 15" id="KW-0862">Zinc</keyword>
<evidence type="ECO:0000256" key="6">
    <source>
        <dbReference type="ARBA" id="ARBA00022608"/>
    </source>
</evidence>
<protein>
    <recommendedName>
        <fullName evidence="3">Metalloproteinase inhibitor 3</fullName>
    </recommendedName>
    <alternativeName>
        <fullName evidence="13">Tissue inhibitor of metalloproteinases 3</fullName>
    </alternativeName>
</protein>
<feature type="disulfide bond" evidence="16">
    <location>
        <begin position="252"/>
        <end position="299"/>
    </location>
</feature>
<reference evidence="19" key="1">
    <citation type="submission" date="2019-03" db="EMBL/GenBank/DDBJ databases">
        <title>Genome sequencing and reference-guided assembly of Black Bengal Goat (Capra hircus).</title>
        <authorList>
            <person name="Siddiki A.Z."/>
            <person name="Baten A."/>
            <person name="Billah M."/>
            <person name="Alam M.A.U."/>
            <person name="Shawrob K.S.M."/>
            <person name="Saha S."/>
            <person name="Chowdhury M."/>
            <person name="Rahman A.H."/>
            <person name="Stear M."/>
            <person name="Miah G."/>
            <person name="Das G.B."/>
            <person name="Hossain M.M."/>
            <person name="Kumkum M."/>
            <person name="Islam M.S."/>
            <person name="Mollah A.M."/>
            <person name="Ahsan A."/>
            <person name="Tusar F."/>
            <person name="Khan M.K.I."/>
        </authorList>
    </citation>
    <scope>NUCLEOTIDE SEQUENCE [LARGE SCALE GENOMIC DNA]</scope>
</reference>
<comment type="subcellular location">
    <subcellularLocation>
        <location evidence="1">Secreted</location>
        <location evidence="1">Extracellular space</location>
        <location evidence="1">Extracellular matrix</location>
    </subcellularLocation>
</comment>
<sequence>MIFQHAFGLSPPFCLKSACNHWLLGLEKHSSSCSSAQRDCPPAQSCASAEAAPSHSIPSRRALGGRRAPSQSCPPQAGGRAQAAATRLVARKATLETRAAAPATAAAMTPWLGLVVLLGSWSLGDWGAEACTCSPSHPQDAFCNSDIVIRAKVVGKKLVKEGPFGTLVYTIKQMKMYRGFTKMPHVQYIHTEASESLCGLKLEVNKYQYLLTGRVYDGKMYTGLCNFVERWDQLTLSQRKGLNYRYHLGCNCKIKSCYYLPCFVTSKNECLWTDMLSNFGYPGYQSKHYACIRQKGGYCSWYRGWAPPDKSIINATDP</sequence>
<dbReference type="GO" id="GO:0002020">
    <property type="term" value="F:protease binding"/>
    <property type="evidence" value="ECO:0007669"/>
    <property type="project" value="TreeGrafter"/>
</dbReference>
<organism evidence="19">
    <name type="scientific">Capra hircus</name>
    <name type="common">Goat</name>
    <dbReference type="NCBI Taxonomy" id="9925"/>
    <lineage>
        <taxon>Eukaryota</taxon>
        <taxon>Metazoa</taxon>
        <taxon>Chordata</taxon>
        <taxon>Craniata</taxon>
        <taxon>Vertebrata</taxon>
        <taxon>Euteleostomi</taxon>
        <taxon>Mammalia</taxon>
        <taxon>Eutheria</taxon>
        <taxon>Laurasiatheria</taxon>
        <taxon>Artiodactyla</taxon>
        <taxon>Ruminantia</taxon>
        <taxon>Pecora</taxon>
        <taxon>Bovidae</taxon>
        <taxon>Caprinae</taxon>
        <taxon>Capra</taxon>
    </lineage>
</organism>
<dbReference type="PANTHER" id="PTHR11844">
    <property type="entry name" value="METALLOPROTEASE INHIBITOR"/>
    <property type="match status" value="1"/>
</dbReference>
<dbReference type="GO" id="GO:0051045">
    <property type="term" value="P:negative regulation of membrane protein ectodomain proteolysis"/>
    <property type="evidence" value="ECO:0007669"/>
    <property type="project" value="TreeGrafter"/>
</dbReference>
<dbReference type="Pfam" id="PF00965">
    <property type="entry name" value="TIMP"/>
    <property type="match status" value="1"/>
</dbReference>
<dbReference type="PROSITE" id="PS00288">
    <property type="entry name" value="TIMP"/>
    <property type="match status" value="1"/>
</dbReference>
<accession>A0A8C2QUK5</accession>
<feature type="disulfide bond" evidence="16">
    <location>
        <begin position="270"/>
        <end position="291"/>
    </location>
</feature>
<keyword evidence="4" id="KW-0964">Secreted</keyword>
<reference evidence="19" key="2">
    <citation type="submission" date="2025-08" db="UniProtKB">
        <authorList>
            <consortium name="Ensembl"/>
        </authorList>
    </citation>
    <scope>IDENTIFICATION</scope>
</reference>
<evidence type="ECO:0000256" key="3">
    <source>
        <dbReference type="ARBA" id="ARBA00013517"/>
    </source>
</evidence>
<dbReference type="PANTHER" id="PTHR11844:SF22">
    <property type="entry name" value="METALLOPROTEINASE INHIBITOR 3"/>
    <property type="match status" value="1"/>
</dbReference>
<dbReference type="FunFam" id="2.40.50.120:FF:000005">
    <property type="entry name" value="Metalloproteinase inhibitor 3 precursor"/>
    <property type="match status" value="1"/>
</dbReference>
<dbReference type="InterPro" id="IPR001134">
    <property type="entry name" value="Netrin_domain"/>
</dbReference>
<evidence type="ECO:0000256" key="12">
    <source>
        <dbReference type="ARBA" id="ARBA00023215"/>
    </source>
</evidence>
<evidence type="ECO:0000256" key="2">
    <source>
        <dbReference type="ARBA" id="ARBA00011027"/>
    </source>
</evidence>
<dbReference type="Gene3D" id="3.90.370.10">
    <property type="entry name" value="Tissue inhibitor of metalloproteinase-1. Chain B, domain 1"/>
    <property type="match status" value="1"/>
</dbReference>
<dbReference type="GO" id="GO:0009725">
    <property type="term" value="P:response to hormone"/>
    <property type="evidence" value="ECO:0007669"/>
    <property type="project" value="TreeGrafter"/>
</dbReference>
<evidence type="ECO:0000256" key="9">
    <source>
        <dbReference type="ARBA" id="ARBA00022729"/>
    </source>
</evidence>
<dbReference type="InterPro" id="IPR027465">
    <property type="entry name" value="TIMP_C"/>
</dbReference>
<evidence type="ECO:0000256" key="10">
    <source>
        <dbReference type="ARBA" id="ARBA00022833"/>
    </source>
</evidence>
<comment type="similarity">
    <text evidence="2">Belongs to the protease inhibitor I35 (TIMP) family.</text>
</comment>
<feature type="disulfide bond" evidence="16">
    <location>
        <begin position="131"/>
        <end position="198"/>
    </location>
</feature>
<keyword evidence="6" id="KW-0483">Metalloprotease inhibitor</keyword>
<feature type="domain" description="NTR" evidence="18">
    <location>
        <begin position="131"/>
        <end position="250"/>
    </location>
</feature>
<feature type="binding site" evidence="15">
    <location>
        <position position="131"/>
    </location>
    <ligand>
        <name>Zn(2+)</name>
        <dbReference type="ChEBI" id="CHEBI:29105"/>
        <note>ligand shared with metalloproteinase partner</note>
    </ligand>
</feature>
<dbReference type="Ensembl" id="ENSCHIT00010012740.1">
    <property type="protein sequence ID" value="ENSCHIP00010009028.1"/>
    <property type="gene ID" value="ENSCHIG00010006745.1"/>
</dbReference>
<keyword evidence="9" id="KW-0732">Signal</keyword>
<keyword evidence="5" id="KW-0272">Extracellular matrix</keyword>
<name>A0A8C2QUK5_CAPHI</name>
<evidence type="ECO:0000256" key="4">
    <source>
        <dbReference type="ARBA" id="ARBA00022525"/>
    </source>
</evidence>
<feature type="disulfide bond" evidence="16">
    <location>
        <begin position="257"/>
        <end position="262"/>
    </location>
</feature>
<dbReference type="CDD" id="cd03585">
    <property type="entry name" value="NTR_TIMP"/>
    <property type="match status" value="1"/>
</dbReference>
<dbReference type="Gene3D" id="2.40.50.120">
    <property type="match status" value="1"/>
</dbReference>
<evidence type="ECO:0000256" key="14">
    <source>
        <dbReference type="ARBA" id="ARBA00063810"/>
    </source>
</evidence>
<evidence type="ECO:0000256" key="17">
    <source>
        <dbReference type="SAM" id="MobiDB-lite"/>
    </source>
</evidence>
<feature type="disulfide bond" evidence="16">
    <location>
        <begin position="133"/>
        <end position="225"/>
    </location>
</feature>
<evidence type="ECO:0000259" key="18">
    <source>
        <dbReference type="PROSITE" id="PS50189"/>
    </source>
</evidence>
<comment type="subunit">
    <text evidence="14">Interacts with EFEMP1. Interacts with KDR.</text>
</comment>
<evidence type="ECO:0000256" key="13">
    <source>
        <dbReference type="ARBA" id="ARBA00030101"/>
    </source>
</evidence>
<dbReference type="SUPFAM" id="SSF50242">
    <property type="entry name" value="TIMP-like"/>
    <property type="match status" value="1"/>
</dbReference>
<feature type="region of interest" description="Disordered" evidence="17">
    <location>
        <begin position="51"/>
        <end position="78"/>
    </location>
</feature>
<dbReference type="InterPro" id="IPR008993">
    <property type="entry name" value="TIMP-like_OB-fold"/>
</dbReference>
<dbReference type="GO" id="GO:0034097">
    <property type="term" value="P:response to cytokine"/>
    <property type="evidence" value="ECO:0007669"/>
    <property type="project" value="TreeGrafter"/>
</dbReference>
<dbReference type="GO" id="GO:0005615">
    <property type="term" value="C:extracellular space"/>
    <property type="evidence" value="ECO:0007669"/>
    <property type="project" value="TreeGrafter"/>
</dbReference>
<keyword evidence="7" id="KW-0646">Protease inhibitor</keyword>
<evidence type="ECO:0000256" key="8">
    <source>
        <dbReference type="ARBA" id="ARBA00022723"/>
    </source>
</evidence>